<evidence type="ECO:0000313" key="2">
    <source>
        <dbReference type="Proteomes" id="UP000314294"/>
    </source>
</evidence>
<keyword evidence="2" id="KW-1185">Reference proteome</keyword>
<dbReference type="AlphaFoldDB" id="A0A4Z2J1F5"/>
<evidence type="ECO:0000313" key="1">
    <source>
        <dbReference type="EMBL" id="TNN84016.1"/>
    </source>
</evidence>
<gene>
    <name evidence="1" type="ORF">EYF80_005887</name>
</gene>
<dbReference type="OrthoDB" id="6430345at2759"/>
<proteinExistence type="predicted"/>
<dbReference type="EMBL" id="SRLO01000030">
    <property type="protein sequence ID" value="TNN84016.1"/>
    <property type="molecule type" value="Genomic_DNA"/>
</dbReference>
<protein>
    <submittedName>
        <fullName evidence="1">Uncharacterized protein</fullName>
    </submittedName>
</protein>
<organism evidence="1 2">
    <name type="scientific">Liparis tanakae</name>
    <name type="common">Tanaka's snailfish</name>
    <dbReference type="NCBI Taxonomy" id="230148"/>
    <lineage>
        <taxon>Eukaryota</taxon>
        <taxon>Metazoa</taxon>
        <taxon>Chordata</taxon>
        <taxon>Craniata</taxon>
        <taxon>Vertebrata</taxon>
        <taxon>Euteleostomi</taxon>
        <taxon>Actinopterygii</taxon>
        <taxon>Neopterygii</taxon>
        <taxon>Teleostei</taxon>
        <taxon>Neoteleostei</taxon>
        <taxon>Acanthomorphata</taxon>
        <taxon>Eupercaria</taxon>
        <taxon>Perciformes</taxon>
        <taxon>Cottioidei</taxon>
        <taxon>Cottales</taxon>
        <taxon>Liparidae</taxon>
        <taxon>Liparis</taxon>
    </lineage>
</organism>
<reference evidence="1 2" key="1">
    <citation type="submission" date="2019-03" db="EMBL/GenBank/DDBJ databases">
        <title>First draft genome of Liparis tanakae, snailfish: a comprehensive survey of snailfish specific genes.</title>
        <authorList>
            <person name="Kim W."/>
            <person name="Song I."/>
            <person name="Jeong J.-H."/>
            <person name="Kim D."/>
            <person name="Kim S."/>
            <person name="Ryu S."/>
            <person name="Song J.Y."/>
            <person name="Lee S.K."/>
        </authorList>
    </citation>
    <scope>NUCLEOTIDE SEQUENCE [LARGE SCALE GENOMIC DNA]</scope>
    <source>
        <tissue evidence="1">Muscle</tissue>
    </source>
</reference>
<sequence>MAEVGSDVGDLYTLVGVQRAAFGPGSNLNSGLSGQRTTAAVEAQTSLHGVVPMQHVFVAGDPQGFGHGVCVKGRIQSHHCSMNPFTLKIICKLLEQTGLVELVTDVEESLQVSAAQRVQHSPVHQARVYMGIPMTTSSQAWTAPALQSDMHVFRVSSACWRRSSCSSPSDELCCVRLSESGLILHGLNRGDRKRVFVISYSWVQAIRQHYGRYAFSQTKIS</sequence>
<accession>A0A4Z2J1F5</accession>
<dbReference type="Proteomes" id="UP000314294">
    <property type="component" value="Unassembled WGS sequence"/>
</dbReference>
<comment type="caution">
    <text evidence="1">The sequence shown here is derived from an EMBL/GenBank/DDBJ whole genome shotgun (WGS) entry which is preliminary data.</text>
</comment>
<name>A0A4Z2J1F5_9TELE</name>